<organism evidence="2 3">
    <name type="scientific">Punica granatum</name>
    <name type="common">Pomegranate</name>
    <dbReference type="NCBI Taxonomy" id="22663"/>
    <lineage>
        <taxon>Eukaryota</taxon>
        <taxon>Viridiplantae</taxon>
        <taxon>Streptophyta</taxon>
        <taxon>Embryophyta</taxon>
        <taxon>Tracheophyta</taxon>
        <taxon>Spermatophyta</taxon>
        <taxon>Magnoliopsida</taxon>
        <taxon>eudicotyledons</taxon>
        <taxon>Gunneridae</taxon>
        <taxon>Pentapetalae</taxon>
        <taxon>rosids</taxon>
        <taxon>malvids</taxon>
        <taxon>Myrtales</taxon>
        <taxon>Lythraceae</taxon>
        <taxon>Punica</taxon>
    </lineage>
</organism>
<dbReference type="AlphaFoldDB" id="A0A2I0K2G6"/>
<dbReference type="PANTHER" id="PTHR47712">
    <property type="entry name" value="OS09G0555300 PROTEIN"/>
    <property type="match status" value="1"/>
</dbReference>
<dbReference type="Gene3D" id="2.120.10.80">
    <property type="entry name" value="Kelch-type beta propeller"/>
    <property type="match status" value="1"/>
</dbReference>
<proteinExistence type="predicted"/>
<dbReference type="EMBL" id="PGOL01000932">
    <property type="protein sequence ID" value="PKI62744.1"/>
    <property type="molecule type" value="Genomic_DNA"/>
</dbReference>
<dbReference type="Pfam" id="PF00646">
    <property type="entry name" value="F-box"/>
    <property type="match status" value="1"/>
</dbReference>
<feature type="domain" description="F-box" evidence="1">
    <location>
        <begin position="16"/>
        <end position="46"/>
    </location>
</feature>
<dbReference type="InterPro" id="IPR015915">
    <property type="entry name" value="Kelch-typ_b-propeller"/>
</dbReference>
<evidence type="ECO:0000259" key="1">
    <source>
        <dbReference type="Pfam" id="PF00646"/>
    </source>
</evidence>
<dbReference type="SUPFAM" id="SSF117281">
    <property type="entry name" value="Kelch motif"/>
    <property type="match status" value="1"/>
</dbReference>
<accession>A0A2I0K2G6</accession>
<sequence length="315" mass="35023">MAADQGFTGEVPIHGDVLELLLSYVPLVDLVPAAHVSRSWRRAVAASLRHFKRAKPWLLVHTQGRCSGCPSSTYAYDPRSGIWIEVVDAWRPPDDPLSVETYDLRTGAWSACQSMPAILKDSCSSAWLSVAADRRRMYVTEKVSGLTHSYHPEARAWYGPYYLRPDSSVYYSVIAFSGHRLILVGLIGSSENFESLKLWEVSSDLQDIDEIAEIPAELGEKLKDQYTGVPSITVRAAGNFVYMHSPERPENVVWCEVAARGGRSEWGWGRNAAIGEKNWLERMVFTCASVGVAELETAVAAGNRRFRVKETPSSI</sequence>
<dbReference type="InterPro" id="IPR036047">
    <property type="entry name" value="F-box-like_dom_sf"/>
</dbReference>
<reference evidence="2 3" key="1">
    <citation type="submission" date="2017-11" db="EMBL/GenBank/DDBJ databases">
        <title>De-novo sequencing of pomegranate (Punica granatum L.) genome.</title>
        <authorList>
            <person name="Akparov Z."/>
            <person name="Amiraslanov A."/>
            <person name="Hajiyeva S."/>
            <person name="Abbasov M."/>
            <person name="Kaur K."/>
            <person name="Hamwieh A."/>
            <person name="Solovyev V."/>
            <person name="Salamov A."/>
            <person name="Braich B."/>
            <person name="Kosarev P."/>
            <person name="Mahmoud A."/>
            <person name="Hajiyev E."/>
            <person name="Babayeva S."/>
            <person name="Izzatullayeva V."/>
            <person name="Mammadov A."/>
            <person name="Mammadov A."/>
            <person name="Sharifova S."/>
            <person name="Ojaghi J."/>
            <person name="Eynullazada K."/>
            <person name="Bayramov B."/>
            <person name="Abdulazimova A."/>
            <person name="Shahmuradov I."/>
        </authorList>
    </citation>
    <scope>NUCLEOTIDE SEQUENCE [LARGE SCALE GENOMIC DNA]</scope>
    <source>
        <strain evidence="3">cv. AG2017</strain>
        <tissue evidence="2">Leaf</tissue>
    </source>
</reference>
<dbReference type="CDD" id="cd09917">
    <property type="entry name" value="F-box_SF"/>
    <property type="match status" value="1"/>
</dbReference>
<protein>
    <recommendedName>
        <fullName evidence="1">F-box domain-containing protein</fullName>
    </recommendedName>
</protein>
<evidence type="ECO:0000313" key="3">
    <source>
        <dbReference type="Proteomes" id="UP000233551"/>
    </source>
</evidence>
<dbReference type="Proteomes" id="UP000233551">
    <property type="component" value="Unassembled WGS sequence"/>
</dbReference>
<evidence type="ECO:0000313" key="2">
    <source>
        <dbReference type="EMBL" id="PKI62744.1"/>
    </source>
</evidence>
<dbReference type="STRING" id="22663.A0A2I0K2G6"/>
<gene>
    <name evidence="2" type="ORF">CRG98_016843</name>
</gene>
<dbReference type="SUPFAM" id="SSF81383">
    <property type="entry name" value="F-box domain"/>
    <property type="match status" value="1"/>
</dbReference>
<name>A0A2I0K2G6_PUNGR</name>
<keyword evidence="3" id="KW-1185">Reference proteome</keyword>
<dbReference type="InterPro" id="IPR001810">
    <property type="entry name" value="F-box_dom"/>
</dbReference>
<comment type="caution">
    <text evidence="2">The sequence shown here is derived from an EMBL/GenBank/DDBJ whole genome shotgun (WGS) entry which is preliminary data.</text>
</comment>